<dbReference type="InterPro" id="IPR029058">
    <property type="entry name" value="AB_hydrolase_fold"/>
</dbReference>
<reference evidence="5 6" key="1">
    <citation type="journal article" date="2014" name="Genome Biol. Evol.">
        <title>Comparative genomics and transcriptomics analyses reveal divergent lifestyle features of nematode endoparasitic fungus Hirsutella minnesotensis.</title>
        <authorList>
            <person name="Lai Y."/>
            <person name="Liu K."/>
            <person name="Zhang X."/>
            <person name="Zhang X."/>
            <person name="Li K."/>
            <person name="Wang N."/>
            <person name="Shu C."/>
            <person name="Wu Y."/>
            <person name="Wang C."/>
            <person name="Bushley K.E."/>
            <person name="Xiang M."/>
            <person name="Liu X."/>
        </authorList>
    </citation>
    <scope>NUCLEOTIDE SEQUENCE [LARGE SCALE GENOMIC DNA]</scope>
    <source>
        <strain evidence="5 6">3608</strain>
    </source>
</reference>
<evidence type="ECO:0000256" key="3">
    <source>
        <dbReference type="RuleBase" id="RU361235"/>
    </source>
</evidence>
<dbReference type="SUPFAM" id="SSF53474">
    <property type="entry name" value="alpha/beta-Hydrolases"/>
    <property type="match status" value="1"/>
</dbReference>
<protein>
    <recommendedName>
        <fullName evidence="3">Carboxylic ester hydrolase</fullName>
        <ecNumber evidence="3">3.1.1.-</ecNumber>
    </recommendedName>
</protein>
<evidence type="ECO:0000313" key="5">
    <source>
        <dbReference type="EMBL" id="KJZ76489.1"/>
    </source>
</evidence>
<proteinExistence type="inferred from homology"/>
<dbReference type="GO" id="GO:0016787">
    <property type="term" value="F:hydrolase activity"/>
    <property type="evidence" value="ECO:0007669"/>
    <property type="project" value="UniProtKB-KW"/>
</dbReference>
<dbReference type="InterPro" id="IPR002018">
    <property type="entry name" value="CarbesteraseB"/>
</dbReference>
<accession>A0A0F8A655</accession>
<dbReference type="EMBL" id="KQ030511">
    <property type="protein sequence ID" value="KJZ76489.1"/>
    <property type="molecule type" value="Genomic_DNA"/>
</dbReference>
<comment type="similarity">
    <text evidence="1 3">Belongs to the type-B carboxylesterase/lipase family.</text>
</comment>
<dbReference type="InterPro" id="IPR019826">
    <property type="entry name" value="Carboxylesterase_B_AS"/>
</dbReference>
<dbReference type="Pfam" id="PF00135">
    <property type="entry name" value="COesterase"/>
    <property type="match status" value="1"/>
</dbReference>
<organism evidence="5 6">
    <name type="scientific">Hirsutella minnesotensis 3608</name>
    <dbReference type="NCBI Taxonomy" id="1043627"/>
    <lineage>
        <taxon>Eukaryota</taxon>
        <taxon>Fungi</taxon>
        <taxon>Dikarya</taxon>
        <taxon>Ascomycota</taxon>
        <taxon>Pezizomycotina</taxon>
        <taxon>Sordariomycetes</taxon>
        <taxon>Hypocreomycetidae</taxon>
        <taxon>Hypocreales</taxon>
        <taxon>Ophiocordycipitaceae</taxon>
        <taxon>Hirsutella</taxon>
    </lineage>
</organism>
<evidence type="ECO:0000259" key="4">
    <source>
        <dbReference type="Pfam" id="PF00135"/>
    </source>
</evidence>
<dbReference type="Gene3D" id="3.40.50.1820">
    <property type="entry name" value="alpha/beta hydrolase"/>
    <property type="match status" value="1"/>
</dbReference>
<dbReference type="Proteomes" id="UP000054481">
    <property type="component" value="Unassembled WGS sequence"/>
</dbReference>
<feature type="domain" description="Carboxylesterase type B" evidence="4">
    <location>
        <begin position="11"/>
        <end position="474"/>
    </location>
</feature>
<sequence>MRFPRWDRCGFAPPRSSPSPLGTFDGTRIASSCPSMPLLPEDAYIPTEFRKVAQFLTFEADEGKEDCLTLTVSRPKGTQGDAKLPVLFSIFGGAFVYGNQQSTSRVAQQLLRHGQEAKLPFILVAINYRVSGFGFLGGKEILADGASNLGLLDQRMALEWVADNIASFGGDPDKVTLWGDSSGSVSVLDQMLLFDGKATYNEKALFRGAIMSSGSILPAARIDGGKAQQIYNTVVERAGCSSQSDTLKCLRNLSYKDFVAATNAAPRLLSYGSPAFSYLPRPDGSVLVDSPEKLVKKGLYSAVPVIMGTQEDEGTEFSWPQGNITTTNDLASYLVGYFEHAGESRINSLLKHYPGFPSDGSPFRTGLKNMYSPQYKRLAAIIGDIYFTFPRRLTAELMIEANPEVAIYAYLDSNMHETAWVGTSHTMAQKLLQTDFAKFCASFLHTQNPNGKSSPMSWPKWKSSKGMLIQSQSSVMFPYIALPDNFRDARYQFVKENIEAFAL</sequence>
<evidence type="ECO:0000256" key="1">
    <source>
        <dbReference type="ARBA" id="ARBA00005964"/>
    </source>
</evidence>
<dbReference type="ESTHER" id="9hypo-a0a0f8a655">
    <property type="family name" value="Fungal_carboxylesterase_lipase"/>
</dbReference>
<evidence type="ECO:0000313" key="6">
    <source>
        <dbReference type="Proteomes" id="UP000054481"/>
    </source>
</evidence>
<gene>
    <name evidence="5" type="ORF">HIM_04218</name>
</gene>
<dbReference type="PROSITE" id="PS00122">
    <property type="entry name" value="CARBOXYLESTERASE_B_1"/>
    <property type="match status" value="1"/>
</dbReference>
<evidence type="ECO:0000256" key="2">
    <source>
        <dbReference type="ARBA" id="ARBA00022801"/>
    </source>
</evidence>
<keyword evidence="6" id="KW-1185">Reference proteome</keyword>
<dbReference type="PANTHER" id="PTHR11559">
    <property type="entry name" value="CARBOXYLESTERASE"/>
    <property type="match status" value="1"/>
</dbReference>
<dbReference type="OrthoDB" id="408631at2759"/>
<keyword evidence="2 3" id="KW-0378">Hydrolase</keyword>
<name>A0A0F8A655_9HYPO</name>
<dbReference type="EC" id="3.1.1.-" evidence="3"/>
<dbReference type="AlphaFoldDB" id="A0A0F8A655"/>
<dbReference type="InterPro" id="IPR050309">
    <property type="entry name" value="Type-B_Carboxylest/Lipase"/>
</dbReference>